<reference evidence="2 3" key="1">
    <citation type="submission" date="2016-11" db="EMBL/GenBank/DDBJ databases">
        <authorList>
            <person name="Varghese N."/>
            <person name="Submissions S."/>
        </authorList>
    </citation>
    <scope>NUCLEOTIDE SEQUENCE [LARGE SCALE GENOMIC DNA]</scope>
    <source>
        <strain evidence="2 3">DSM 19027</strain>
    </source>
</reference>
<dbReference type="EMBL" id="FQZP01000007">
    <property type="protein sequence ID" value="SHI71604.1"/>
    <property type="molecule type" value="Genomic_DNA"/>
</dbReference>
<dbReference type="RefSeq" id="WP_149678015.1">
    <property type="nucleotide sequence ID" value="NZ_FQZP01000007.1"/>
</dbReference>
<evidence type="ECO:0000313" key="2">
    <source>
        <dbReference type="EMBL" id="SHI71604.1"/>
    </source>
</evidence>
<dbReference type="AlphaFoldDB" id="A0A1M6DE89"/>
<protein>
    <submittedName>
        <fullName evidence="2">Uncharacterized protein</fullName>
    </submittedName>
</protein>
<name>A0A1M6DE89_9FIRM</name>
<accession>A0A1M6DE89</accession>
<feature type="transmembrane region" description="Helical" evidence="1">
    <location>
        <begin position="140"/>
        <end position="159"/>
    </location>
</feature>
<keyword evidence="1" id="KW-0472">Membrane</keyword>
<gene>
    <name evidence="2" type="ORF">SAMN05444373_100758</name>
</gene>
<keyword evidence="1" id="KW-0812">Transmembrane</keyword>
<dbReference type="Proteomes" id="UP000324781">
    <property type="component" value="Unassembled WGS sequence"/>
</dbReference>
<organism evidence="2 3">
    <name type="scientific">Thermoclostridium caenicola</name>
    <dbReference type="NCBI Taxonomy" id="659425"/>
    <lineage>
        <taxon>Bacteria</taxon>
        <taxon>Bacillati</taxon>
        <taxon>Bacillota</taxon>
        <taxon>Clostridia</taxon>
        <taxon>Eubacteriales</taxon>
        <taxon>Oscillospiraceae</taxon>
        <taxon>Thermoclostridium</taxon>
    </lineage>
</organism>
<evidence type="ECO:0000313" key="3">
    <source>
        <dbReference type="Proteomes" id="UP000324781"/>
    </source>
</evidence>
<evidence type="ECO:0000256" key="1">
    <source>
        <dbReference type="SAM" id="Phobius"/>
    </source>
</evidence>
<keyword evidence="1" id="KW-1133">Transmembrane helix</keyword>
<sequence length="168" mass="19292">MKTGRIMAICCIMGLAVMAILVSALFFPLRESDLCGDTLKRAGQLYRADIVDFALLDSKCNNNGKAFIYRFRLENGTEMNYAVSYYKHFAFPRYRFASYADYSRPDFSGVLIAEGIPYETVYDITDYVLKYKDSTLNRRLMIMLISSAGAAFIFAMLWFKRRYSGKNV</sequence>
<keyword evidence="3" id="KW-1185">Reference proteome</keyword>
<proteinExistence type="predicted"/>
<feature type="transmembrane region" description="Helical" evidence="1">
    <location>
        <begin position="6"/>
        <end position="27"/>
    </location>
</feature>